<dbReference type="EC" id="3.5.1.2" evidence="10"/>
<dbReference type="NCBIfam" id="TIGR01855">
    <property type="entry name" value="IMP_synth_hisH"/>
    <property type="match status" value="1"/>
</dbReference>
<accession>A0ABS7DHD6</accession>
<feature type="active site" description="Nucleophile" evidence="10">
    <location>
        <position position="77"/>
    </location>
</feature>
<comment type="subcellular location">
    <subcellularLocation>
        <location evidence="10">Cytoplasm</location>
    </subcellularLocation>
</comment>
<dbReference type="PANTHER" id="PTHR42701:SF1">
    <property type="entry name" value="IMIDAZOLE GLYCEROL PHOSPHATE SYNTHASE SUBUNIT HISH"/>
    <property type="match status" value="1"/>
</dbReference>
<evidence type="ECO:0000256" key="9">
    <source>
        <dbReference type="ARBA" id="ARBA00049534"/>
    </source>
</evidence>
<keyword evidence="5 10" id="KW-0315">Glutamine amidotransferase</keyword>
<keyword evidence="10" id="KW-0963">Cytoplasm</keyword>
<dbReference type="PROSITE" id="PS51273">
    <property type="entry name" value="GATASE_TYPE_1"/>
    <property type="match status" value="1"/>
</dbReference>
<gene>
    <name evidence="10 12" type="primary">hisH</name>
    <name evidence="12" type="ORF">J5V48_07290</name>
</gene>
<comment type="catalytic activity">
    <reaction evidence="8 10">
        <text>5-[(5-phospho-1-deoxy-D-ribulos-1-ylimino)methylamino]-1-(5-phospho-beta-D-ribosyl)imidazole-4-carboxamide + L-glutamine = D-erythro-1-(imidazol-4-yl)glycerol 3-phosphate + 5-amino-1-(5-phospho-beta-D-ribosyl)imidazole-4-carboxamide + L-glutamate + H(+)</text>
        <dbReference type="Rhea" id="RHEA:24793"/>
        <dbReference type="ChEBI" id="CHEBI:15378"/>
        <dbReference type="ChEBI" id="CHEBI:29985"/>
        <dbReference type="ChEBI" id="CHEBI:58278"/>
        <dbReference type="ChEBI" id="CHEBI:58359"/>
        <dbReference type="ChEBI" id="CHEBI:58475"/>
        <dbReference type="ChEBI" id="CHEBI:58525"/>
        <dbReference type="EC" id="4.3.2.10"/>
    </reaction>
</comment>
<dbReference type="InterPro" id="IPR017926">
    <property type="entry name" value="GATASE"/>
</dbReference>
<dbReference type="SUPFAM" id="SSF52317">
    <property type="entry name" value="Class I glutamine amidotransferase-like"/>
    <property type="match status" value="1"/>
</dbReference>
<evidence type="ECO:0000256" key="8">
    <source>
        <dbReference type="ARBA" id="ARBA00047838"/>
    </source>
</evidence>
<dbReference type="CDD" id="cd01748">
    <property type="entry name" value="GATase1_IGP_Synthase"/>
    <property type="match status" value="1"/>
</dbReference>
<evidence type="ECO:0000256" key="7">
    <source>
        <dbReference type="ARBA" id="ARBA00023239"/>
    </source>
</evidence>
<name>A0ABS7DHD6_9GAMM</name>
<dbReference type="EC" id="4.3.2.10" evidence="10"/>
<proteinExistence type="inferred from homology"/>
<dbReference type="InterPro" id="IPR029062">
    <property type="entry name" value="Class_I_gatase-like"/>
</dbReference>
<dbReference type="PANTHER" id="PTHR42701">
    <property type="entry name" value="IMIDAZOLE GLYCEROL PHOSPHATE SYNTHASE SUBUNIT HISH"/>
    <property type="match status" value="1"/>
</dbReference>
<evidence type="ECO:0000256" key="5">
    <source>
        <dbReference type="ARBA" id="ARBA00022962"/>
    </source>
</evidence>
<evidence type="ECO:0000256" key="10">
    <source>
        <dbReference type="HAMAP-Rule" id="MF_00278"/>
    </source>
</evidence>
<evidence type="ECO:0000256" key="4">
    <source>
        <dbReference type="ARBA" id="ARBA00022801"/>
    </source>
</evidence>
<evidence type="ECO:0000313" key="13">
    <source>
        <dbReference type="Proteomes" id="UP000731465"/>
    </source>
</evidence>
<organism evidence="12 13">
    <name type="scientific">Succinivibrio faecicola</name>
    <dbReference type="NCBI Taxonomy" id="2820300"/>
    <lineage>
        <taxon>Bacteria</taxon>
        <taxon>Pseudomonadati</taxon>
        <taxon>Pseudomonadota</taxon>
        <taxon>Gammaproteobacteria</taxon>
        <taxon>Aeromonadales</taxon>
        <taxon>Succinivibrionaceae</taxon>
        <taxon>Succinivibrio</taxon>
    </lineage>
</organism>
<reference evidence="12 13" key="1">
    <citation type="submission" date="2021-03" db="EMBL/GenBank/DDBJ databases">
        <title>Succinivibrio sp. nov. isolated from feces of cow.</title>
        <authorList>
            <person name="Choi J.-Y."/>
        </authorList>
    </citation>
    <scope>NUCLEOTIDE SEQUENCE [LARGE SCALE GENOMIC DNA]</scope>
    <source>
        <strain evidence="12 13">AGMB01872</strain>
    </source>
</reference>
<dbReference type="EMBL" id="JAGFNY010000026">
    <property type="protein sequence ID" value="MBW7570693.1"/>
    <property type="molecule type" value="Genomic_DNA"/>
</dbReference>
<feature type="domain" description="Glutamine amidotransferase" evidence="11">
    <location>
        <begin position="5"/>
        <end position="202"/>
    </location>
</feature>
<keyword evidence="7 10" id="KW-0456">Lyase</keyword>
<dbReference type="RefSeq" id="WP_219937916.1">
    <property type="nucleotide sequence ID" value="NZ_JAGFNY010000026.1"/>
</dbReference>
<dbReference type="InterPro" id="IPR010139">
    <property type="entry name" value="Imidazole-glycPsynth_HisH"/>
</dbReference>
<protein>
    <recommendedName>
        <fullName evidence="10">Imidazole glycerol phosphate synthase subunit HisH</fullName>
        <ecNumber evidence="10">4.3.2.10</ecNumber>
    </recommendedName>
    <alternativeName>
        <fullName evidence="10">IGP synthase glutaminase subunit</fullName>
        <ecNumber evidence="10">3.5.1.2</ecNumber>
    </alternativeName>
    <alternativeName>
        <fullName evidence="10">IGP synthase subunit HisH</fullName>
    </alternativeName>
    <alternativeName>
        <fullName evidence="10">ImGP synthase subunit HisH</fullName>
        <shortName evidence="10">IGPS subunit HisH</shortName>
    </alternativeName>
</protein>
<evidence type="ECO:0000256" key="6">
    <source>
        <dbReference type="ARBA" id="ARBA00023102"/>
    </source>
</evidence>
<keyword evidence="6 10" id="KW-0368">Histidine biosynthesis</keyword>
<dbReference type="PIRSF" id="PIRSF000495">
    <property type="entry name" value="Amidotransf_hisH"/>
    <property type="match status" value="1"/>
</dbReference>
<evidence type="ECO:0000256" key="3">
    <source>
        <dbReference type="ARBA" id="ARBA00022605"/>
    </source>
</evidence>
<comment type="function">
    <text evidence="10">IGPS catalyzes the conversion of PRFAR and glutamine to IGP, AICAR and glutamate. The HisH subunit catalyzes the hydrolysis of glutamine to glutamate and ammonia as part of the synthesis of IGP and AICAR. The resulting ammonia molecule is channeled to the active site of HisF.</text>
</comment>
<dbReference type="HAMAP" id="MF_00278">
    <property type="entry name" value="HisH"/>
    <property type="match status" value="1"/>
</dbReference>
<keyword evidence="13" id="KW-1185">Reference proteome</keyword>
<evidence type="ECO:0000256" key="2">
    <source>
        <dbReference type="ARBA" id="ARBA00011152"/>
    </source>
</evidence>
<keyword evidence="3 10" id="KW-0028">Amino-acid biosynthesis</keyword>
<sequence>MRLFIIDTGSANLNSVKQAFKRIGADAVISSDVSELKTADKLVLPGVGTACAVMEGIDKYNLASFILENKKPLLGICLGMQILGTHSEETPLGSDENDVIKCLSIVDGSVHKMKADNSLRMPHMGWNTVTHTDHPLFDGIKQDAYFYFDHSFAMNEGSFTIGKTTYGETFSCAVAKDNFMGVQFHPEKSSHAGSKLLENFLKNF</sequence>
<evidence type="ECO:0000259" key="11">
    <source>
        <dbReference type="Pfam" id="PF00117"/>
    </source>
</evidence>
<comment type="catalytic activity">
    <reaction evidence="9 10">
        <text>L-glutamine + H2O = L-glutamate + NH4(+)</text>
        <dbReference type="Rhea" id="RHEA:15889"/>
        <dbReference type="ChEBI" id="CHEBI:15377"/>
        <dbReference type="ChEBI" id="CHEBI:28938"/>
        <dbReference type="ChEBI" id="CHEBI:29985"/>
        <dbReference type="ChEBI" id="CHEBI:58359"/>
        <dbReference type="EC" id="3.5.1.2"/>
    </reaction>
</comment>
<comment type="pathway">
    <text evidence="1 10">Amino-acid biosynthesis; L-histidine biosynthesis; L-histidine from 5-phospho-alpha-D-ribose 1-diphosphate: step 5/9.</text>
</comment>
<dbReference type="Pfam" id="PF00117">
    <property type="entry name" value="GATase"/>
    <property type="match status" value="1"/>
</dbReference>
<evidence type="ECO:0000256" key="1">
    <source>
        <dbReference type="ARBA" id="ARBA00005091"/>
    </source>
</evidence>
<feature type="active site" evidence="10">
    <location>
        <position position="185"/>
    </location>
</feature>
<evidence type="ECO:0000313" key="12">
    <source>
        <dbReference type="EMBL" id="MBW7570693.1"/>
    </source>
</evidence>
<dbReference type="Gene3D" id="3.40.50.880">
    <property type="match status" value="1"/>
</dbReference>
<feature type="active site" evidence="10">
    <location>
        <position position="187"/>
    </location>
</feature>
<dbReference type="Proteomes" id="UP000731465">
    <property type="component" value="Unassembled WGS sequence"/>
</dbReference>
<comment type="caution">
    <text evidence="12">The sequence shown here is derived from an EMBL/GenBank/DDBJ whole genome shotgun (WGS) entry which is preliminary data.</text>
</comment>
<comment type="subunit">
    <text evidence="2 10">Heterodimer of HisH and HisF.</text>
</comment>
<keyword evidence="4 10" id="KW-0378">Hydrolase</keyword>